<feature type="region of interest" description="Disordered" evidence="1">
    <location>
        <begin position="1"/>
        <end position="35"/>
    </location>
</feature>
<sequence>MSSGPRRVSRGRSLSYPQRKLRGRATAFPKPTAASKDAVQVRDTYHWHPSMAWLLERAKLGGRTADGHNPLRSSCSPASYGSSAEKLLSASRISNSYVSLIPSFFRAVTAFPFI</sequence>
<evidence type="ECO:0000313" key="2">
    <source>
        <dbReference type="EMBL" id="KAG2562124.1"/>
    </source>
</evidence>
<dbReference type="Proteomes" id="UP000823388">
    <property type="component" value="Chromosome 8K"/>
</dbReference>
<proteinExistence type="predicted"/>
<dbReference type="EMBL" id="CM029051">
    <property type="protein sequence ID" value="KAG2562124.1"/>
    <property type="molecule type" value="Genomic_DNA"/>
</dbReference>
<feature type="compositionally biased region" description="Low complexity" evidence="1">
    <location>
        <begin position="1"/>
        <end position="15"/>
    </location>
</feature>
<protein>
    <submittedName>
        <fullName evidence="2">Uncharacterized protein</fullName>
    </submittedName>
</protein>
<evidence type="ECO:0000313" key="3">
    <source>
        <dbReference type="Proteomes" id="UP000823388"/>
    </source>
</evidence>
<evidence type="ECO:0000256" key="1">
    <source>
        <dbReference type="SAM" id="MobiDB-lite"/>
    </source>
</evidence>
<reference evidence="2" key="1">
    <citation type="submission" date="2020-05" db="EMBL/GenBank/DDBJ databases">
        <title>WGS assembly of Panicum virgatum.</title>
        <authorList>
            <person name="Lovell J.T."/>
            <person name="Jenkins J."/>
            <person name="Shu S."/>
            <person name="Juenger T.E."/>
            <person name="Schmutz J."/>
        </authorList>
    </citation>
    <scope>NUCLEOTIDE SEQUENCE</scope>
    <source>
        <strain evidence="2">AP13</strain>
    </source>
</reference>
<organism evidence="2 3">
    <name type="scientific">Panicum virgatum</name>
    <name type="common">Blackwell switchgrass</name>
    <dbReference type="NCBI Taxonomy" id="38727"/>
    <lineage>
        <taxon>Eukaryota</taxon>
        <taxon>Viridiplantae</taxon>
        <taxon>Streptophyta</taxon>
        <taxon>Embryophyta</taxon>
        <taxon>Tracheophyta</taxon>
        <taxon>Spermatophyta</taxon>
        <taxon>Magnoliopsida</taxon>
        <taxon>Liliopsida</taxon>
        <taxon>Poales</taxon>
        <taxon>Poaceae</taxon>
        <taxon>PACMAD clade</taxon>
        <taxon>Panicoideae</taxon>
        <taxon>Panicodae</taxon>
        <taxon>Paniceae</taxon>
        <taxon>Panicinae</taxon>
        <taxon>Panicum</taxon>
        <taxon>Panicum sect. Hiantes</taxon>
    </lineage>
</organism>
<dbReference type="AlphaFoldDB" id="A0A8T0PVX9"/>
<keyword evidence="3" id="KW-1185">Reference proteome</keyword>
<gene>
    <name evidence="2" type="ORF">PVAP13_8KG120200</name>
</gene>
<name>A0A8T0PVX9_PANVG</name>
<comment type="caution">
    <text evidence="2">The sequence shown here is derived from an EMBL/GenBank/DDBJ whole genome shotgun (WGS) entry which is preliminary data.</text>
</comment>
<accession>A0A8T0PVX9</accession>